<gene>
    <name evidence="1" type="ORF">DOK76_12405</name>
</gene>
<comment type="caution">
    <text evidence="1">The sequence shown here is derived from an EMBL/GenBank/DDBJ whole genome shotgun (WGS) entry which is preliminary data.</text>
</comment>
<keyword evidence="2" id="KW-1185">Reference proteome</keyword>
<organism evidence="1 2">
    <name type="scientific">Candidatus Vagococcus giribetii</name>
    <dbReference type="NCBI Taxonomy" id="2230876"/>
    <lineage>
        <taxon>Bacteria</taxon>
        <taxon>Bacillati</taxon>
        <taxon>Bacillota</taxon>
        <taxon>Bacilli</taxon>
        <taxon>Lactobacillales</taxon>
        <taxon>Enterococcaceae</taxon>
        <taxon>Vagococcus</taxon>
    </lineage>
</organism>
<proteinExistence type="predicted"/>
<reference evidence="1 2" key="1">
    <citation type="submission" date="2021-03" db="EMBL/GenBank/DDBJ databases">
        <title>Enterococcal diversity collection.</title>
        <authorList>
            <person name="Gilmore M.S."/>
            <person name="Schwartzman J."/>
            <person name="Van Tyne D."/>
            <person name="Martin M."/>
            <person name="Earl A.M."/>
            <person name="Manson A.L."/>
            <person name="Straub T."/>
            <person name="Salamzade R."/>
            <person name="Saavedra J."/>
            <person name="Lebreton F."/>
            <person name="Prichula J."/>
            <person name="Schaufler K."/>
            <person name="Gaca A."/>
            <person name="Sgardioli B."/>
            <person name="Wagenaar J."/>
            <person name="Strong T."/>
        </authorList>
    </citation>
    <scope>NUCLEOTIDE SEQUENCE [LARGE SCALE GENOMIC DNA]</scope>
    <source>
        <strain evidence="1 2">DIV0080</strain>
    </source>
</reference>
<sequence>MVYYPSFDMDYLRTMPLTEYFIRTTSIELKYNRERFESAKSIIDNRLATNMTHKQGDRELFSVTNPLQIHDYLYFNELLKGNVAVKSELAKLPQEIEAENVKRFYEIKARKVKEFEERRKAD</sequence>
<evidence type="ECO:0000313" key="2">
    <source>
        <dbReference type="Proteomes" id="UP000664857"/>
    </source>
</evidence>
<dbReference type="EMBL" id="JAFLVX010000038">
    <property type="protein sequence ID" value="MBO0477875.1"/>
    <property type="molecule type" value="Genomic_DNA"/>
</dbReference>
<accession>A0ABS3HX01</accession>
<evidence type="ECO:0000313" key="1">
    <source>
        <dbReference type="EMBL" id="MBO0477875.1"/>
    </source>
</evidence>
<name>A0ABS3HX01_9ENTE</name>
<dbReference type="RefSeq" id="WP_206968239.1">
    <property type="nucleotide sequence ID" value="NZ_JAFLVX010000038.1"/>
</dbReference>
<dbReference type="Proteomes" id="UP000664857">
    <property type="component" value="Unassembled WGS sequence"/>
</dbReference>
<protein>
    <submittedName>
        <fullName evidence="1">Uncharacterized protein</fullName>
    </submittedName>
</protein>